<dbReference type="PANTHER" id="PTHR47328:SF1">
    <property type="entry name" value="RUTC FAMILY PROTEIN YOAB"/>
    <property type="match status" value="1"/>
</dbReference>
<comment type="caution">
    <text evidence="1">The sequence shown here is derived from an EMBL/GenBank/DDBJ whole genome shotgun (WGS) entry which is preliminary data.</text>
</comment>
<sequence>MALSFPRLLQSSRRILPTARRGLASSTIERLGTDGPLMSKAVIHNDIVYLSGLIDLSGTSDTVTGQTQTVLNEVDDLLAKAGTHKSNVLSASIWLKDIERDFKDMNAVWVDWMDPDNKPVRATVQSPMAFPHLLVEIQVTAAK</sequence>
<evidence type="ECO:0000313" key="1">
    <source>
        <dbReference type="EMBL" id="CAB9505629.1"/>
    </source>
</evidence>
<dbReference type="PANTHER" id="PTHR47328">
    <property type="match status" value="1"/>
</dbReference>
<protein>
    <submittedName>
        <fullName evidence="1">RutC family protein</fullName>
    </submittedName>
</protein>
<dbReference type="InterPro" id="IPR006175">
    <property type="entry name" value="YjgF/YER057c/UK114"/>
</dbReference>
<dbReference type="CDD" id="cd06150">
    <property type="entry name" value="YjgF_YER057c_UK114_like_2"/>
    <property type="match status" value="1"/>
</dbReference>
<reference evidence="1" key="1">
    <citation type="submission" date="2020-06" db="EMBL/GenBank/DDBJ databases">
        <authorList>
            <consortium name="Plant Systems Biology data submission"/>
        </authorList>
    </citation>
    <scope>NUCLEOTIDE SEQUENCE</scope>
    <source>
        <strain evidence="1">D6</strain>
    </source>
</reference>
<evidence type="ECO:0000313" key="2">
    <source>
        <dbReference type="Proteomes" id="UP001153069"/>
    </source>
</evidence>
<dbReference type="Proteomes" id="UP001153069">
    <property type="component" value="Unassembled WGS sequence"/>
</dbReference>
<keyword evidence="2" id="KW-1185">Reference proteome</keyword>
<dbReference type="AlphaFoldDB" id="A0A9N8DN62"/>
<proteinExistence type="predicted"/>
<dbReference type="InterPro" id="IPR035709">
    <property type="entry name" value="YoaB-like"/>
</dbReference>
<dbReference type="OrthoDB" id="309640at2759"/>
<dbReference type="InterPro" id="IPR035959">
    <property type="entry name" value="RutC-like_sf"/>
</dbReference>
<dbReference type="SUPFAM" id="SSF55298">
    <property type="entry name" value="YjgF-like"/>
    <property type="match status" value="1"/>
</dbReference>
<organism evidence="1 2">
    <name type="scientific">Seminavis robusta</name>
    <dbReference type="NCBI Taxonomy" id="568900"/>
    <lineage>
        <taxon>Eukaryota</taxon>
        <taxon>Sar</taxon>
        <taxon>Stramenopiles</taxon>
        <taxon>Ochrophyta</taxon>
        <taxon>Bacillariophyta</taxon>
        <taxon>Bacillariophyceae</taxon>
        <taxon>Bacillariophycidae</taxon>
        <taxon>Naviculales</taxon>
        <taxon>Naviculaceae</taxon>
        <taxon>Seminavis</taxon>
    </lineage>
</organism>
<dbReference type="EMBL" id="CAICTM010000237">
    <property type="protein sequence ID" value="CAB9505629.1"/>
    <property type="molecule type" value="Genomic_DNA"/>
</dbReference>
<dbReference type="Gene3D" id="3.30.1330.40">
    <property type="entry name" value="RutC-like"/>
    <property type="match status" value="1"/>
</dbReference>
<name>A0A9N8DN62_9STRA</name>
<dbReference type="Pfam" id="PF01042">
    <property type="entry name" value="Ribonuc_L-PSP"/>
    <property type="match status" value="1"/>
</dbReference>
<gene>
    <name evidence="1" type="ORF">SEMRO_238_G095450.1</name>
</gene>
<accession>A0A9N8DN62</accession>